<dbReference type="PANTHER" id="PTHR33204:SF29">
    <property type="entry name" value="TRANSCRIPTIONAL REGULATOR"/>
    <property type="match status" value="1"/>
</dbReference>
<keyword evidence="2" id="KW-0238">DNA-binding</keyword>
<proteinExistence type="predicted"/>
<reference evidence="5 6" key="2">
    <citation type="journal article" date="2011" name="BMC Genomics">
        <title>Single-nucleotide resolution analysis of the transcriptome structure of Clostridium beijerinckii NCIMB 8052 using RNA-Seq.</title>
        <authorList>
            <person name="Wang Y."/>
            <person name="Li X."/>
            <person name="Mao Y."/>
            <person name="Blaschek H.P."/>
        </authorList>
    </citation>
    <scope>NUCLEOTIDE SEQUENCE [LARGE SCALE GENOMIC DNA]</scope>
    <source>
        <strain evidence="6">ATCC 51743 / NCIMB 8052</strain>
    </source>
</reference>
<dbReference type="eggNOG" id="COG1733">
    <property type="taxonomic scope" value="Bacteria"/>
</dbReference>
<keyword evidence="1" id="KW-0805">Transcription regulation</keyword>
<evidence type="ECO:0000256" key="3">
    <source>
        <dbReference type="ARBA" id="ARBA00023163"/>
    </source>
</evidence>
<dbReference type="InterPro" id="IPR002577">
    <property type="entry name" value="HTH_HxlR"/>
</dbReference>
<sequence length="146" mass="17519">MQFFLCQYKKYTIEFEGVVIMSDYMNYNKEFPADNVYERKCPVIYALDILGQKWKLPILWCLSNKDFTRYSELKRKVKGITNMMLTKSLKELEEHKLIVRTQYETIPPKVEYSLTERGKALLPTFKELYLWGEEQLKLDTSKSNYE</sequence>
<evidence type="ECO:0000259" key="4">
    <source>
        <dbReference type="PROSITE" id="PS51118"/>
    </source>
</evidence>
<dbReference type="PROSITE" id="PS51118">
    <property type="entry name" value="HTH_HXLR"/>
    <property type="match status" value="1"/>
</dbReference>
<dbReference type="KEGG" id="cbe:Cbei_2210"/>
<feature type="domain" description="HTH hxlR-type" evidence="4">
    <location>
        <begin position="41"/>
        <end position="140"/>
    </location>
</feature>
<keyword evidence="3" id="KW-0804">Transcription</keyword>
<dbReference type="GO" id="GO:0003677">
    <property type="term" value="F:DNA binding"/>
    <property type="evidence" value="ECO:0007669"/>
    <property type="project" value="UniProtKB-KW"/>
</dbReference>
<dbReference type="AlphaFoldDB" id="A6LVJ7"/>
<name>A6LVJ7_CLOB8</name>
<evidence type="ECO:0000256" key="1">
    <source>
        <dbReference type="ARBA" id="ARBA00023015"/>
    </source>
</evidence>
<dbReference type="Pfam" id="PF01638">
    <property type="entry name" value="HxlR"/>
    <property type="match status" value="1"/>
</dbReference>
<protein>
    <submittedName>
        <fullName evidence="5">Transcriptional regulator, HxlR family</fullName>
    </submittedName>
</protein>
<reference evidence="5 6" key="1">
    <citation type="submission" date="2007-06" db="EMBL/GenBank/DDBJ databases">
        <title>Complete sequence of Clostridium beijerinckii NCIMB 8052.</title>
        <authorList>
            <consortium name="US DOE Joint Genome Institute"/>
            <person name="Copeland A."/>
            <person name="Lucas S."/>
            <person name="Lapidus A."/>
            <person name="Barry K."/>
            <person name="Detter J.C."/>
            <person name="Glavina del Rio T."/>
            <person name="Hammon N."/>
            <person name="Israni S."/>
            <person name="Dalin E."/>
            <person name="Tice H."/>
            <person name="Pitluck S."/>
            <person name="Sims D."/>
            <person name="Brettin T."/>
            <person name="Bruce D."/>
            <person name="Tapia R."/>
            <person name="Brainard J."/>
            <person name="Schmutz J."/>
            <person name="Larimer F."/>
            <person name="Land M."/>
            <person name="Hauser L."/>
            <person name="Kyrpides N."/>
            <person name="Mikhailova N."/>
            <person name="Bennet G."/>
            <person name="Cann I."/>
            <person name="Chen J.-S."/>
            <person name="Contreras A.L."/>
            <person name="Jones D."/>
            <person name="Kashket E."/>
            <person name="Mitchell W."/>
            <person name="Stoddard S."/>
            <person name="Schwarz W."/>
            <person name="Qureshi N."/>
            <person name="Young M."/>
            <person name="Shi Z."/>
            <person name="Ezeji T."/>
            <person name="White B."/>
            <person name="Blaschek H."/>
            <person name="Richardson P."/>
        </authorList>
    </citation>
    <scope>NUCLEOTIDE SEQUENCE [LARGE SCALE GENOMIC DNA]</scope>
    <source>
        <strain evidence="6">ATCC 51743 / NCIMB 8052</strain>
    </source>
</reference>
<dbReference type="Proteomes" id="UP000000565">
    <property type="component" value="Chromosome"/>
</dbReference>
<evidence type="ECO:0000313" key="6">
    <source>
        <dbReference type="Proteomes" id="UP000000565"/>
    </source>
</evidence>
<evidence type="ECO:0000256" key="2">
    <source>
        <dbReference type="ARBA" id="ARBA00023125"/>
    </source>
</evidence>
<organism evidence="5 6">
    <name type="scientific">Clostridium beijerinckii (strain ATCC 51743 / NCIMB 8052)</name>
    <name type="common">Clostridium acetobutylicum</name>
    <dbReference type="NCBI Taxonomy" id="290402"/>
    <lineage>
        <taxon>Bacteria</taxon>
        <taxon>Bacillati</taxon>
        <taxon>Bacillota</taxon>
        <taxon>Clostridia</taxon>
        <taxon>Eubacteriales</taxon>
        <taxon>Clostridiaceae</taxon>
        <taxon>Clostridium</taxon>
    </lineage>
</organism>
<dbReference type="EMBL" id="CP000721">
    <property type="protein sequence ID" value="ABR34377.1"/>
    <property type="molecule type" value="Genomic_DNA"/>
</dbReference>
<evidence type="ECO:0000313" key="5">
    <source>
        <dbReference type="EMBL" id="ABR34377.1"/>
    </source>
</evidence>
<gene>
    <name evidence="5" type="ordered locus">Cbei_2210</name>
</gene>
<reference evidence="5 6" key="3">
    <citation type="journal article" date="2012" name="BMC Genomics">
        <title>Genome-wide dynamic transcriptional profiling in clostridium beijerinckii NCIMB 8052 using single-nucleotide resolution RNA-Seq.</title>
        <authorList>
            <person name="Wang Y."/>
            <person name="Li X."/>
            <person name="Mao Y."/>
            <person name="Blaschek H.P."/>
        </authorList>
    </citation>
    <scope>NUCLEOTIDE SEQUENCE [LARGE SCALE GENOMIC DNA]</scope>
    <source>
        <strain evidence="6">ATCC 51743 / NCIMB 8052</strain>
    </source>
</reference>
<dbReference type="PANTHER" id="PTHR33204">
    <property type="entry name" value="TRANSCRIPTIONAL REGULATOR, MARR FAMILY"/>
    <property type="match status" value="1"/>
</dbReference>
<dbReference type="InterPro" id="IPR036388">
    <property type="entry name" value="WH-like_DNA-bd_sf"/>
</dbReference>
<dbReference type="InterPro" id="IPR036390">
    <property type="entry name" value="WH_DNA-bd_sf"/>
</dbReference>
<accession>A6LVJ7</accession>
<dbReference type="Gene3D" id="1.10.10.10">
    <property type="entry name" value="Winged helix-like DNA-binding domain superfamily/Winged helix DNA-binding domain"/>
    <property type="match status" value="1"/>
</dbReference>
<dbReference type="SUPFAM" id="SSF46785">
    <property type="entry name" value="Winged helix' DNA-binding domain"/>
    <property type="match status" value="1"/>
</dbReference>
<dbReference type="HOGENOM" id="CLU_111585_5_2_9"/>